<dbReference type="PANTHER" id="PTHR18898:SF2">
    <property type="entry name" value="NUCLEOPROTEIN TPR"/>
    <property type="match status" value="1"/>
</dbReference>
<organism evidence="3 4">
    <name type="scientific">Stylonychia lemnae</name>
    <name type="common">Ciliate</name>
    <dbReference type="NCBI Taxonomy" id="5949"/>
    <lineage>
        <taxon>Eukaryota</taxon>
        <taxon>Sar</taxon>
        <taxon>Alveolata</taxon>
        <taxon>Ciliophora</taxon>
        <taxon>Intramacronucleata</taxon>
        <taxon>Spirotrichea</taxon>
        <taxon>Stichotrichia</taxon>
        <taxon>Sporadotrichida</taxon>
        <taxon>Oxytrichidae</taxon>
        <taxon>Stylonychinae</taxon>
        <taxon>Stylonychia</taxon>
    </lineage>
</organism>
<feature type="compositionally biased region" description="Acidic residues" evidence="2">
    <location>
        <begin position="960"/>
        <end position="973"/>
    </location>
</feature>
<feature type="compositionally biased region" description="Polar residues" evidence="2">
    <location>
        <begin position="75"/>
        <end position="89"/>
    </location>
</feature>
<feature type="coiled-coil region" evidence="1">
    <location>
        <begin position="274"/>
        <end position="301"/>
    </location>
</feature>
<feature type="compositionally biased region" description="Acidic residues" evidence="2">
    <location>
        <begin position="30"/>
        <end position="53"/>
    </location>
</feature>
<feature type="compositionally biased region" description="Basic and acidic residues" evidence="2">
    <location>
        <begin position="913"/>
        <end position="929"/>
    </location>
</feature>
<feature type="coiled-coil region" evidence="1">
    <location>
        <begin position="411"/>
        <end position="497"/>
    </location>
</feature>
<feature type="region of interest" description="Disordered" evidence="2">
    <location>
        <begin position="592"/>
        <end position="635"/>
    </location>
</feature>
<feature type="compositionally biased region" description="Low complexity" evidence="2">
    <location>
        <begin position="1305"/>
        <end position="1316"/>
    </location>
</feature>
<evidence type="ECO:0000256" key="2">
    <source>
        <dbReference type="SAM" id="MobiDB-lite"/>
    </source>
</evidence>
<accession>A0A077ZQA4</accession>
<proteinExistence type="predicted"/>
<dbReference type="GO" id="GO:0005643">
    <property type="term" value="C:nuclear pore"/>
    <property type="evidence" value="ECO:0007669"/>
    <property type="project" value="TreeGrafter"/>
</dbReference>
<feature type="compositionally biased region" description="Basic and acidic residues" evidence="2">
    <location>
        <begin position="1289"/>
        <end position="1304"/>
    </location>
</feature>
<feature type="region of interest" description="Disordered" evidence="2">
    <location>
        <begin position="1253"/>
        <end position="1359"/>
    </location>
</feature>
<feature type="compositionally biased region" description="Acidic residues" evidence="2">
    <location>
        <begin position="901"/>
        <end position="912"/>
    </location>
</feature>
<reference evidence="3 4" key="1">
    <citation type="submission" date="2014-06" db="EMBL/GenBank/DDBJ databases">
        <authorList>
            <person name="Swart Estienne"/>
        </authorList>
    </citation>
    <scope>NUCLEOTIDE SEQUENCE [LARGE SCALE GENOMIC DNA]</scope>
    <source>
        <strain evidence="3 4">130c</strain>
    </source>
</reference>
<feature type="region of interest" description="Disordered" evidence="2">
    <location>
        <begin position="498"/>
        <end position="525"/>
    </location>
</feature>
<feature type="compositionally biased region" description="Polar residues" evidence="2">
    <location>
        <begin position="161"/>
        <end position="177"/>
    </location>
</feature>
<feature type="region of interest" description="Disordered" evidence="2">
    <location>
        <begin position="1100"/>
        <end position="1132"/>
    </location>
</feature>
<dbReference type="OrthoDB" id="312996at2759"/>
<feature type="compositionally biased region" description="Basic and acidic residues" evidence="2">
    <location>
        <begin position="859"/>
        <end position="880"/>
    </location>
</feature>
<evidence type="ECO:0000313" key="3">
    <source>
        <dbReference type="EMBL" id="CDW71575.1"/>
    </source>
</evidence>
<dbReference type="PANTHER" id="PTHR18898">
    <property type="entry name" value="NUCLEOPROTEIN TPR-RELATED"/>
    <property type="match status" value="1"/>
</dbReference>
<dbReference type="Proteomes" id="UP000039865">
    <property type="component" value="Unassembled WGS sequence"/>
</dbReference>
<dbReference type="GO" id="GO:0006406">
    <property type="term" value="P:mRNA export from nucleus"/>
    <property type="evidence" value="ECO:0007669"/>
    <property type="project" value="TreeGrafter"/>
</dbReference>
<feature type="region of interest" description="Disordered" evidence="2">
    <location>
        <begin position="18"/>
        <end position="177"/>
    </location>
</feature>
<feature type="compositionally biased region" description="Polar residues" evidence="2">
    <location>
        <begin position="500"/>
        <end position="515"/>
    </location>
</feature>
<feature type="region of interest" description="Disordered" evidence="2">
    <location>
        <begin position="189"/>
        <end position="217"/>
    </location>
</feature>
<feature type="compositionally biased region" description="Acidic residues" evidence="2">
    <location>
        <begin position="1340"/>
        <end position="1359"/>
    </location>
</feature>
<keyword evidence="4" id="KW-1185">Reference proteome</keyword>
<dbReference type="InParanoid" id="A0A077ZQA4"/>
<dbReference type="EMBL" id="CCKQ01000499">
    <property type="protein sequence ID" value="CDW71575.1"/>
    <property type="molecule type" value="Genomic_DNA"/>
</dbReference>
<dbReference type="GO" id="GO:1901673">
    <property type="term" value="P:regulation of mitotic spindle assembly"/>
    <property type="evidence" value="ECO:0007669"/>
    <property type="project" value="TreeGrafter"/>
</dbReference>
<dbReference type="GO" id="GO:0017056">
    <property type="term" value="F:structural constituent of nuclear pore"/>
    <property type="evidence" value="ECO:0007669"/>
    <property type="project" value="TreeGrafter"/>
</dbReference>
<feature type="compositionally biased region" description="Low complexity" evidence="2">
    <location>
        <begin position="57"/>
        <end position="74"/>
    </location>
</feature>
<name>A0A077ZQA4_STYLE</name>
<evidence type="ECO:0000256" key="1">
    <source>
        <dbReference type="SAM" id="Coils"/>
    </source>
</evidence>
<feature type="compositionally biased region" description="Basic and acidic residues" evidence="2">
    <location>
        <begin position="1100"/>
        <end position="1110"/>
    </location>
</feature>
<feature type="coiled-coil region" evidence="1">
    <location>
        <begin position="327"/>
        <end position="361"/>
    </location>
</feature>
<feature type="compositionally biased region" description="Basic and acidic residues" evidence="2">
    <location>
        <begin position="615"/>
        <end position="630"/>
    </location>
</feature>
<feature type="compositionally biased region" description="Low complexity" evidence="2">
    <location>
        <begin position="136"/>
        <end position="160"/>
    </location>
</feature>
<evidence type="ECO:0000313" key="4">
    <source>
        <dbReference type="Proteomes" id="UP000039865"/>
    </source>
</evidence>
<gene>
    <name evidence="3" type="primary">Contig13746.g14666</name>
    <name evidence="3" type="ORF">STYLEM_522</name>
</gene>
<protein>
    <submittedName>
        <fullName evidence="3">Uncharacterized protein</fullName>
    </submittedName>
</protein>
<feature type="compositionally biased region" description="Low complexity" evidence="2">
    <location>
        <begin position="97"/>
        <end position="121"/>
    </location>
</feature>
<keyword evidence="1" id="KW-0175">Coiled coil</keyword>
<sequence length="1359" mass="155950">MKKQQQDYVSYQIIKNETNFKQLQQLPQDDQYEEEEDYQDQEEMDQDEEDDQVSETVNNQNNNYQGQNNYANVNSQSNGFGNVQMNPNFQFPGAGQNRISNIPNMNSNNSTQQTQNSNIQNRMRPQSAKTNDDQMKFQYQQQQLAQQQQQNNPQWIGQQNYLSNDPNSQYPLQMQGNYNQGYPGPYVQGGFYQGIPQGGNVPGGMKKRPTTASRRGNIPLAFGAQKKSFGSKNPSTLDLEVSKLRPRIINQERERLYDDALKQKMAANYLKDENTRLKTKIHKLEVDLAQKERLVDDLLVQQDSFQVGGPISTTNKTQKVKLEGHLALNLKRKVRELQISLQQKVDEVELLKRNIKSTKTAEVEVELKVYADECVRLRHQLEEVIKSKDTFADPEELKIIENKFAQQDGLINQLRTENSELANAYSKKEDENRQLRDIFADMEKKTKKVIQNTKEASKLKKTIKSQDKDIKRLTAEVSAQKQLNEDYRNKIEEMIKKGPLQQNSVNNTYSSNLNKAGNAGANDPDAKRLRQDIQEKDQKISELNTVVQQLQQKLQEKMNDISKEQQEKNKFKQLYEQYQDRVVQLEAQLEDGDQKPYAARPKTAVPKTENSVKQSIKELDKSSDKSKDASRSNIITKDNKVKASMVSGGKMIARVDEKQAKEICLEVKLKLQSKGFFYHQIHEFFFKPYVKDQEVTVGQLTDIFETNGLTEKRSRLLARYIIEPKEGPQVVDSDETSTSQLEVVKVLSGMVGHFKIYNDSNQVKKNNEALTKLFQKCKGTLRDSLQLEDYEDDGTVPLSAFNEAFDNLDISIDKDLKDYLIFVIYQRSESLDKMNYPVLFDLIDGKIAAGQLSVGSNDGSRKRPESSSPEKLKARNKEKYSGNQQPSEGEKKSKNKAKANDEDEDDDYEEEFDKLLDKDDDEDSKKDKNLMQLNKKSDDDGDEDDEYNEDDPDFAKNNGDMEDEQEGEDEIDEEEMLDVAEKCFIRIAESIIKMGVSVRQAFSNFIIREEIEADDGQIEAIELLSPIGFLEGIKNLGVTDLEEIEIACLMRVLTKQELENAILLRELIVIMENFGIQDDENQDQVSIQNQNEHLATDAHGEQDIEQDSKQQLEMPSPDGDGGKKKKKKKNTSKGIDLAQLDEKSIKIMAKLMLALMELNVSLYEFFEGKIYEQAVKTKKKENKVEIINSKDFFDYLQRRGVRKSNNPHSNLNKFLQLDPNYTNLLMLKKIAKTLDEMAKNEDLMQGILAAAEDDMGGQDDNQYEQNEYEEDENQQNQERLVTIGEDKEEDKLYESRKTAADKKSAAGQGAVVAGSKMQKQAPKQQIEDDEYSDDQQNFEGQDENYNEDQYEEAEDDYAF</sequence>
<feature type="region of interest" description="Disordered" evidence="2">
    <location>
        <begin position="853"/>
        <end position="973"/>
    </location>
</feature>
<feature type="compositionally biased region" description="Acidic residues" evidence="2">
    <location>
        <begin position="939"/>
        <end position="952"/>
    </location>
</feature>